<name>A0AAD4HFK1_9AGAM</name>
<feature type="compositionally biased region" description="Acidic residues" evidence="1">
    <location>
        <begin position="292"/>
        <end position="308"/>
    </location>
</feature>
<sequence>MTDINEPCRTRPQNANKHPGLPDLEGQSQRRSQAKKKNTKLPQETHEAQELAAVEGLQRLSAMQEEMKKAKVQSMTKKPKAVRPHARPVKKKSEPAAQADKALLGVGTDTVASERMSQMLRDTDPGEDVEARSRENQKDDGIKTKKKTEKDTALAAQSGARVEDKKGKLMTKSKFSLGRRIQGWVKDVSPDRHGTDFSARAINYHLLIWLPPYVRNNCDHSSGQHKIPPQVVANSSQALIGGFGDELFDSEDRSDILPKPSALKIIDVPTELTADGSLPMEGLKDDMKDSDDASTDADNDAPTDADNDATMDVKEDMADKSQDSSDSLSSFVFCRSKNRMHNAVDTKHCVPVFKDSSDEDDDIEVLNMDHSMTKPTGFVKTTKTAKKAVRLTSPTSVGVSKSSTTMQPPAKKVKTEDGADDTIPKSTLTAPPGYWIEKQYKSHSAYQNCDLPPQCQDQ</sequence>
<dbReference type="AlphaFoldDB" id="A0AAD4HFK1"/>
<accession>A0AAD4HFK1</accession>
<keyword evidence="3" id="KW-1185">Reference proteome</keyword>
<organism evidence="2 3">
    <name type="scientific">Suillus fuscotomentosus</name>
    <dbReference type="NCBI Taxonomy" id="1912939"/>
    <lineage>
        <taxon>Eukaryota</taxon>
        <taxon>Fungi</taxon>
        <taxon>Dikarya</taxon>
        <taxon>Basidiomycota</taxon>
        <taxon>Agaricomycotina</taxon>
        <taxon>Agaricomycetes</taxon>
        <taxon>Agaricomycetidae</taxon>
        <taxon>Boletales</taxon>
        <taxon>Suillineae</taxon>
        <taxon>Suillaceae</taxon>
        <taxon>Suillus</taxon>
    </lineage>
</organism>
<feature type="region of interest" description="Disordered" evidence="1">
    <location>
        <begin position="274"/>
        <end position="308"/>
    </location>
</feature>
<dbReference type="GeneID" id="64662122"/>
<proteinExistence type="predicted"/>
<protein>
    <submittedName>
        <fullName evidence="2">Uncharacterized protein</fullName>
    </submittedName>
</protein>
<feature type="compositionally biased region" description="Polar residues" evidence="1">
    <location>
        <begin position="392"/>
        <end position="407"/>
    </location>
</feature>
<dbReference type="RefSeq" id="XP_041221376.1">
    <property type="nucleotide sequence ID" value="XM_041367824.1"/>
</dbReference>
<comment type="caution">
    <text evidence="2">The sequence shown here is derived from an EMBL/GenBank/DDBJ whole genome shotgun (WGS) entry which is preliminary data.</text>
</comment>
<dbReference type="Proteomes" id="UP001195769">
    <property type="component" value="Unassembled WGS sequence"/>
</dbReference>
<dbReference type="EMBL" id="JABBWK010000062">
    <property type="protein sequence ID" value="KAG1895800.1"/>
    <property type="molecule type" value="Genomic_DNA"/>
</dbReference>
<feature type="compositionally biased region" description="Basic and acidic residues" evidence="1">
    <location>
        <begin position="282"/>
        <end position="291"/>
    </location>
</feature>
<reference evidence="2" key="1">
    <citation type="journal article" date="2020" name="New Phytol.">
        <title>Comparative genomics reveals dynamic genome evolution in host specialist ectomycorrhizal fungi.</title>
        <authorList>
            <person name="Lofgren L.A."/>
            <person name="Nguyen N.H."/>
            <person name="Vilgalys R."/>
            <person name="Ruytinx J."/>
            <person name="Liao H.L."/>
            <person name="Branco S."/>
            <person name="Kuo A."/>
            <person name="LaButti K."/>
            <person name="Lipzen A."/>
            <person name="Andreopoulos W."/>
            <person name="Pangilinan J."/>
            <person name="Riley R."/>
            <person name="Hundley H."/>
            <person name="Na H."/>
            <person name="Barry K."/>
            <person name="Grigoriev I.V."/>
            <person name="Stajich J.E."/>
            <person name="Kennedy P.G."/>
        </authorList>
    </citation>
    <scope>NUCLEOTIDE SEQUENCE</scope>
    <source>
        <strain evidence="2">FC203</strain>
    </source>
</reference>
<feature type="region of interest" description="Disordered" evidence="1">
    <location>
        <begin position="1"/>
        <end position="48"/>
    </location>
</feature>
<evidence type="ECO:0000313" key="3">
    <source>
        <dbReference type="Proteomes" id="UP001195769"/>
    </source>
</evidence>
<feature type="compositionally biased region" description="Basic residues" evidence="1">
    <location>
        <begin position="77"/>
        <end position="90"/>
    </location>
</feature>
<feature type="region of interest" description="Disordered" evidence="1">
    <location>
        <begin position="64"/>
        <end position="166"/>
    </location>
</feature>
<feature type="compositionally biased region" description="Basic and acidic residues" evidence="1">
    <location>
        <begin position="121"/>
        <end position="152"/>
    </location>
</feature>
<gene>
    <name evidence="2" type="ORF">F5891DRAFT_1193810</name>
</gene>
<evidence type="ECO:0000313" key="2">
    <source>
        <dbReference type="EMBL" id="KAG1895800.1"/>
    </source>
</evidence>
<evidence type="ECO:0000256" key="1">
    <source>
        <dbReference type="SAM" id="MobiDB-lite"/>
    </source>
</evidence>
<feature type="region of interest" description="Disordered" evidence="1">
    <location>
        <begin position="392"/>
        <end position="431"/>
    </location>
</feature>